<dbReference type="EMBL" id="JABMCG010000088">
    <property type="protein sequence ID" value="NUU27420.1"/>
    <property type="molecule type" value="Genomic_DNA"/>
</dbReference>
<keyword evidence="2" id="KW-0456">Lyase</keyword>
<gene>
    <name evidence="5" type="ORF">HP467_04735</name>
</gene>
<evidence type="ECO:0000256" key="2">
    <source>
        <dbReference type="ARBA" id="ARBA00023239"/>
    </source>
</evidence>
<dbReference type="Gene3D" id="2.40.37.20">
    <property type="entry name" value="D-serine dehydratase-like domain"/>
    <property type="match status" value="1"/>
</dbReference>
<name>A0A850DTE1_9MICO</name>
<dbReference type="PANTHER" id="PTHR28004:SF8">
    <property type="entry name" value="D-SERINE DEAMINASE"/>
    <property type="match status" value="1"/>
</dbReference>
<dbReference type="InterPro" id="IPR029066">
    <property type="entry name" value="PLP-binding_barrel"/>
</dbReference>
<dbReference type="Proteomes" id="UP000539146">
    <property type="component" value="Unassembled WGS sequence"/>
</dbReference>
<dbReference type="PANTHER" id="PTHR28004">
    <property type="entry name" value="ZGC:162816-RELATED"/>
    <property type="match status" value="1"/>
</dbReference>
<dbReference type="Pfam" id="PF01168">
    <property type="entry name" value="Ala_racemase_N"/>
    <property type="match status" value="1"/>
</dbReference>
<dbReference type="InterPro" id="IPR001608">
    <property type="entry name" value="Ala_racemase_N"/>
</dbReference>
<dbReference type="SUPFAM" id="SSF51419">
    <property type="entry name" value="PLP-binding barrel"/>
    <property type="match status" value="1"/>
</dbReference>
<sequence>MATTPDRPAAPEHEDAADRPATVTDKGAPDPAAPARPHVLDHAHLPVMTLRDSALAHNTAVMQAYVDRHGLLLAPHMKTHMAPALVERQLRAGAWGVTVASVQQAMVAWAHGVRRVLVANEVLDPAGLDWLATRGEATDASTGTDASTDAPAATAPTPVDVLCNVDSLAGVAAASAAQARTGGTVHVLVEVGFPGGRTGVRSPAEARTVAQAAVDAGLVLRGVTGYEGGVPDVDTARRWVAGVAAVAAELRPLVPADRMLLSMGGSAWFDGVVEALADRPADVDVLLRSGAYMTHDDGFYAERTPFGRRPEEGSLRPAIEVWGRVTSCPEPGRAFVAIGKRDVSFDEGLPVVRGIRPGGTAHDPQVVPPPGAVTVVRLDDQHCYLALTDDAPRLTPGDVVVLGVSHPCTAFDKWRQVRVLDDDDTVVQTIGTWF</sequence>
<dbReference type="Gene3D" id="3.20.20.10">
    <property type="entry name" value="Alanine racemase"/>
    <property type="match status" value="1"/>
</dbReference>
<dbReference type="RefSeq" id="WP_175325402.1">
    <property type="nucleotide sequence ID" value="NZ_BAAAWP010000001.1"/>
</dbReference>
<dbReference type="Pfam" id="PF14031">
    <property type="entry name" value="D-ser_dehydrat"/>
    <property type="match status" value="1"/>
</dbReference>
<dbReference type="InterPro" id="IPR051466">
    <property type="entry name" value="D-amino_acid_metab_enzyme"/>
</dbReference>
<comment type="similarity">
    <text evidence="1">Belongs to the DSD1 family.</text>
</comment>
<evidence type="ECO:0000313" key="5">
    <source>
        <dbReference type="EMBL" id="NUU27420.1"/>
    </source>
</evidence>
<dbReference type="InterPro" id="IPR042208">
    <property type="entry name" value="D-ser_dehydrat-like_sf"/>
</dbReference>
<accession>A0A850DTE1</accession>
<protein>
    <submittedName>
        <fullName evidence="5">Alanine racemase</fullName>
    </submittedName>
</protein>
<evidence type="ECO:0000313" key="6">
    <source>
        <dbReference type="Proteomes" id="UP000539146"/>
    </source>
</evidence>
<dbReference type="GO" id="GO:0016829">
    <property type="term" value="F:lyase activity"/>
    <property type="evidence" value="ECO:0007669"/>
    <property type="project" value="UniProtKB-KW"/>
</dbReference>
<feature type="compositionally biased region" description="Basic and acidic residues" evidence="3">
    <location>
        <begin position="9"/>
        <end position="18"/>
    </location>
</feature>
<dbReference type="InterPro" id="IPR026956">
    <property type="entry name" value="D-ser_dehydrat-like_dom"/>
</dbReference>
<evidence type="ECO:0000256" key="1">
    <source>
        <dbReference type="ARBA" id="ARBA00005323"/>
    </source>
</evidence>
<evidence type="ECO:0000256" key="3">
    <source>
        <dbReference type="SAM" id="MobiDB-lite"/>
    </source>
</evidence>
<evidence type="ECO:0000259" key="4">
    <source>
        <dbReference type="SMART" id="SM01119"/>
    </source>
</evidence>
<reference evidence="5 6" key="1">
    <citation type="submission" date="2020-05" db="EMBL/GenBank/DDBJ databases">
        <title>Genome Sequencing of Type Strains.</title>
        <authorList>
            <person name="Lemaire J.F."/>
            <person name="Inderbitzin P."/>
            <person name="Gregorio O.A."/>
            <person name="Collins S.B."/>
            <person name="Wespe N."/>
            <person name="Knight-Connoni V."/>
        </authorList>
    </citation>
    <scope>NUCLEOTIDE SEQUENCE [LARGE SCALE GENOMIC DNA]</scope>
    <source>
        <strain evidence="5 6">DSM 20512</strain>
    </source>
</reference>
<dbReference type="AlphaFoldDB" id="A0A850DTE1"/>
<feature type="domain" description="D-serine dehydratase-like" evidence="4">
    <location>
        <begin position="318"/>
        <end position="421"/>
    </location>
</feature>
<organism evidence="5 6">
    <name type="scientific">Curtobacterium citreum</name>
    <dbReference type="NCBI Taxonomy" id="2036"/>
    <lineage>
        <taxon>Bacteria</taxon>
        <taxon>Bacillati</taxon>
        <taxon>Actinomycetota</taxon>
        <taxon>Actinomycetes</taxon>
        <taxon>Micrococcales</taxon>
        <taxon>Microbacteriaceae</taxon>
        <taxon>Curtobacterium</taxon>
    </lineage>
</organism>
<dbReference type="SMART" id="SM01119">
    <property type="entry name" value="D-ser_dehydrat"/>
    <property type="match status" value="1"/>
</dbReference>
<comment type="caution">
    <text evidence="5">The sequence shown here is derived from an EMBL/GenBank/DDBJ whole genome shotgun (WGS) entry which is preliminary data.</text>
</comment>
<feature type="region of interest" description="Disordered" evidence="3">
    <location>
        <begin position="1"/>
        <end position="37"/>
    </location>
</feature>
<proteinExistence type="inferred from homology"/>